<dbReference type="Proteomes" id="UP000787419">
    <property type="component" value="Unassembled WGS sequence"/>
</dbReference>
<name>A0A9D6A6N1_9BACT</name>
<evidence type="ECO:0000313" key="1">
    <source>
        <dbReference type="EMBL" id="MBF1445818.1"/>
    </source>
</evidence>
<dbReference type="InterPro" id="IPR045505">
    <property type="entry name" value="DUF6486"/>
</dbReference>
<protein>
    <submittedName>
        <fullName evidence="1">Smalltalk protein</fullName>
    </submittedName>
</protein>
<dbReference type="Pfam" id="PF20096">
    <property type="entry name" value="DUF6486"/>
    <property type="match status" value="1"/>
</dbReference>
<organism evidence="1 2">
    <name type="scientific">Prevotella nigrescens</name>
    <dbReference type="NCBI Taxonomy" id="28133"/>
    <lineage>
        <taxon>Bacteria</taxon>
        <taxon>Pseudomonadati</taxon>
        <taxon>Bacteroidota</taxon>
        <taxon>Bacteroidia</taxon>
        <taxon>Bacteroidales</taxon>
        <taxon>Prevotellaceae</taxon>
        <taxon>Prevotella</taxon>
    </lineage>
</organism>
<sequence>MNKNKWKFIVQLMLSVLTAIATTLGMGSCM</sequence>
<dbReference type="AlphaFoldDB" id="A0A9D6A6N1"/>
<dbReference type="PROSITE" id="PS51257">
    <property type="entry name" value="PROKAR_LIPOPROTEIN"/>
    <property type="match status" value="1"/>
</dbReference>
<dbReference type="GeneID" id="67365292"/>
<evidence type="ECO:0000313" key="2">
    <source>
        <dbReference type="Proteomes" id="UP000787419"/>
    </source>
</evidence>
<proteinExistence type="predicted"/>
<gene>
    <name evidence="1" type="ORF">HXN55_00305</name>
</gene>
<dbReference type="RefSeq" id="WP_004361917.1">
    <property type="nucleotide sequence ID" value="NZ_CAJPQZ010000054.1"/>
</dbReference>
<dbReference type="EMBL" id="JABZTM010000002">
    <property type="protein sequence ID" value="MBF1445818.1"/>
    <property type="molecule type" value="Genomic_DNA"/>
</dbReference>
<dbReference type="NCBIfam" id="NF033879">
    <property type="entry name" value="smalltalk"/>
    <property type="match status" value="1"/>
</dbReference>
<reference evidence="1" key="1">
    <citation type="submission" date="2020-04" db="EMBL/GenBank/DDBJ databases">
        <title>Deep metagenomics examines the oral microbiome during advanced dental caries in children, revealing novel taxa and co-occurrences with host molecules.</title>
        <authorList>
            <person name="Baker J.L."/>
            <person name="Morton J.T."/>
            <person name="Dinis M."/>
            <person name="Alvarez R."/>
            <person name="Tran N.C."/>
            <person name="Knight R."/>
            <person name="Edlund A."/>
        </authorList>
    </citation>
    <scope>NUCLEOTIDE SEQUENCE</scope>
    <source>
        <strain evidence="1">JCVI_32_bin.50</strain>
    </source>
</reference>
<comment type="caution">
    <text evidence="1">The sequence shown here is derived from an EMBL/GenBank/DDBJ whole genome shotgun (WGS) entry which is preliminary data.</text>
</comment>
<accession>A0A9D6A6N1</accession>